<dbReference type="Proteomes" id="UP001595547">
    <property type="component" value="Unassembled WGS sequence"/>
</dbReference>
<evidence type="ECO:0000313" key="2">
    <source>
        <dbReference type="Proteomes" id="UP001595547"/>
    </source>
</evidence>
<comment type="caution">
    <text evidence="1">The sequence shown here is derived from an EMBL/GenBank/DDBJ whole genome shotgun (WGS) entry which is preliminary data.</text>
</comment>
<evidence type="ECO:0000313" key="1">
    <source>
        <dbReference type="EMBL" id="MFC3181853.1"/>
    </source>
</evidence>
<organism evidence="1 2">
    <name type="scientific">Cypionkella sinensis</name>
    <dbReference type="NCBI Taxonomy" id="1756043"/>
    <lineage>
        <taxon>Bacteria</taxon>
        <taxon>Pseudomonadati</taxon>
        <taxon>Pseudomonadota</taxon>
        <taxon>Alphaproteobacteria</taxon>
        <taxon>Rhodobacterales</taxon>
        <taxon>Paracoccaceae</taxon>
        <taxon>Cypionkella</taxon>
    </lineage>
</organism>
<keyword evidence="2" id="KW-1185">Reference proteome</keyword>
<protein>
    <submittedName>
        <fullName evidence="1">Uncharacterized protein</fullName>
    </submittedName>
</protein>
<reference evidence="2" key="1">
    <citation type="journal article" date="2019" name="Int. J. Syst. Evol. Microbiol.">
        <title>The Global Catalogue of Microorganisms (GCM) 10K type strain sequencing project: providing services to taxonomists for standard genome sequencing and annotation.</title>
        <authorList>
            <consortium name="The Broad Institute Genomics Platform"/>
            <consortium name="The Broad Institute Genome Sequencing Center for Infectious Disease"/>
            <person name="Wu L."/>
            <person name="Ma J."/>
        </authorList>
    </citation>
    <scope>NUCLEOTIDE SEQUENCE [LARGE SCALE GENOMIC DNA]</scope>
    <source>
        <strain evidence="2">KCTC 52039</strain>
    </source>
</reference>
<name>A0ABV7J219_9RHOB</name>
<dbReference type="EMBL" id="JBHRTO010000001">
    <property type="protein sequence ID" value="MFC3181853.1"/>
    <property type="molecule type" value="Genomic_DNA"/>
</dbReference>
<proteinExistence type="predicted"/>
<dbReference type="RefSeq" id="WP_380074020.1">
    <property type="nucleotide sequence ID" value="NZ_JBHRTO010000001.1"/>
</dbReference>
<accession>A0ABV7J219</accession>
<sequence>MALVLVKMDDIVCSFAICLRFAPGMVRHLAMAVLAFYPLHPKPDPDAPPRRGMQGQ</sequence>
<gene>
    <name evidence="1" type="ORF">ACFOGH_12685</name>
</gene>